<sequence length="115" mass="12519">PPSLPPSLPPGLGLAFLRHIERCRIIIHVVDGSSLDPVGDLVAINQELVLFNPILASKPQVVALNKIDLPHVRDKVPDLKVLPSPLHPSIPLSFPSFLPSKLSSLVAQARQRERP</sequence>
<name>W7SYF8_9STRA</name>
<dbReference type="GO" id="GO:0005739">
    <property type="term" value="C:mitochondrion"/>
    <property type="evidence" value="ECO:0007669"/>
    <property type="project" value="TreeGrafter"/>
</dbReference>
<dbReference type="Proteomes" id="UP000019335">
    <property type="component" value="Unassembled WGS sequence"/>
</dbReference>
<evidence type="ECO:0000313" key="4">
    <source>
        <dbReference type="Proteomes" id="UP000019335"/>
    </source>
</evidence>
<evidence type="ECO:0000256" key="1">
    <source>
        <dbReference type="ARBA" id="ARBA00022741"/>
    </source>
</evidence>
<dbReference type="SUPFAM" id="SSF52540">
    <property type="entry name" value="P-loop containing nucleoside triphosphate hydrolases"/>
    <property type="match status" value="1"/>
</dbReference>
<dbReference type="EMBL" id="AZIL01003811">
    <property type="protein sequence ID" value="EWM19905.1"/>
    <property type="molecule type" value="Genomic_DNA"/>
</dbReference>
<feature type="non-terminal residue" evidence="3">
    <location>
        <position position="1"/>
    </location>
</feature>
<dbReference type="AlphaFoldDB" id="W7SYF8"/>
<feature type="domain" description="OBG-type G" evidence="2">
    <location>
        <begin position="1"/>
        <end position="114"/>
    </location>
</feature>
<dbReference type="InterPro" id="IPR045086">
    <property type="entry name" value="OBG_GTPase"/>
</dbReference>
<dbReference type="PANTHER" id="PTHR11702">
    <property type="entry name" value="DEVELOPMENTALLY REGULATED GTP-BINDING PROTEIN-RELATED"/>
    <property type="match status" value="1"/>
</dbReference>
<proteinExistence type="predicted"/>
<dbReference type="InterPro" id="IPR031167">
    <property type="entry name" value="G_OBG"/>
</dbReference>
<dbReference type="InterPro" id="IPR027417">
    <property type="entry name" value="P-loop_NTPase"/>
</dbReference>
<dbReference type="GO" id="GO:0005525">
    <property type="term" value="F:GTP binding"/>
    <property type="evidence" value="ECO:0007669"/>
    <property type="project" value="InterPro"/>
</dbReference>
<comment type="caution">
    <text evidence="3">The sequence shown here is derived from an EMBL/GenBank/DDBJ whole genome shotgun (WGS) entry which is preliminary data.</text>
</comment>
<dbReference type="GO" id="GO:0003924">
    <property type="term" value="F:GTPase activity"/>
    <property type="evidence" value="ECO:0007669"/>
    <property type="project" value="InterPro"/>
</dbReference>
<dbReference type="OrthoDB" id="347018at2759"/>
<protein>
    <submittedName>
        <fullName evidence="3">Gtp-binding protein obg</fullName>
    </submittedName>
</protein>
<evidence type="ECO:0000259" key="2">
    <source>
        <dbReference type="PROSITE" id="PS51710"/>
    </source>
</evidence>
<keyword evidence="4" id="KW-1185">Reference proteome</keyword>
<dbReference type="PANTHER" id="PTHR11702:SF44">
    <property type="entry name" value="GTP-BINDING PROTEIN OBGC, CHLOROPLASTIC"/>
    <property type="match status" value="1"/>
</dbReference>
<evidence type="ECO:0000313" key="3">
    <source>
        <dbReference type="EMBL" id="EWM19905.1"/>
    </source>
</evidence>
<accession>W7SYF8</accession>
<gene>
    <name evidence="3" type="ORF">Naga_103262g1</name>
</gene>
<dbReference type="Gene3D" id="3.40.50.300">
    <property type="entry name" value="P-loop containing nucleotide triphosphate hydrolases"/>
    <property type="match status" value="1"/>
</dbReference>
<reference evidence="3 4" key="1">
    <citation type="journal article" date="2014" name="Mol. Plant">
        <title>Chromosome Scale Genome Assembly and Transcriptome Profiling of Nannochloropsis gaditana in Nitrogen Depletion.</title>
        <authorList>
            <person name="Corteggiani Carpinelli E."/>
            <person name="Telatin A."/>
            <person name="Vitulo N."/>
            <person name="Forcato C."/>
            <person name="D'Angelo M."/>
            <person name="Schiavon R."/>
            <person name="Vezzi A."/>
            <person name="Giacometti G.M."/>
            <person name="Morosinotto T."/>
            <person name="Valle G."/>
        </authorList>
    </citation>
    <scope>NUCLEOTIDE SEQUENCE [LARGE SCALE GENOMIC DNA]</scope>
    <source>
        <strain evidence="3 4">B-31</strain>
    </source>
</reference>
<keyword evidence="1" id="KW-0547">Nucleotide-binding</keyword>
<dbReference type="PROSITE" id="PS51710">
    <property type="entry name" value="G_OBG"/>
    <property type="match status" value="1"/>
</dbReference>
<organism evidence="3 4">
    <name type="scientific">Nannochloropsis gaditana</name>
    <dbReference type="NCBI Taxonomy" id="72520"/>
    <lineage>
        <taxon>Eukaryota</taxon>
        <taxon>Sar</taxon>
        <taxon>Stramenopiles</taxon>
        <taxon>Ochrophyta</taxon>
        <taxon>Eustigmatophyceae</taxon>
        <taxon>Eustigmatales</taxon>
        <taxon>Monodopsidaceae</taxon>
        <taxon>Nannochloropsis</taxon>
    </lineage>
</organism>